<dbReference type="PANTHER" id="PTHR30385">
    <property type="entry name" value="SIGMA FACTOR F FLAGELLAR"/>
    <property type="match status" value="1"/>
</dbReference>
<evidence type="ECO:0000259" key="6">
    <source>
        <dbReference type="Pfam" id="PF04542"/>
    </source>
</evidence>
<dbReference type="InterPro" id="IPR012845">
    <property type="entry name" value="RNA_pol_sigma_FliA_WhiG"/>
</dbReference>
<dbReference type="PANTHER" id="PTHR30385:SF7">
    <property type="entry name" value="RNA POLYMERASE SIGMA FACTOR FLIA"/>
    <property type="match status" value="1"/>
</dbReference>
<comment type="caution">
    <text evidence="8">The sequence shown here is derived from an EMBL/GenBank/DDBJ whole genome shotgun (WGS) entry which is preliminary data.</text>
</comment>
<dbReference type="EMBL" id="JABACJ020000028">
    <property type="protein sequence ID" value="MBU3878157.1"/>
    <property type="molecule type" value="Genomic_DNA"/>
</dbReference>
<dbReference type="Pfam" id="PF04542">
    <property type="entry name" value="Sigma70_r2"/>
    <property type="match status" value="1"/>
</dbReference>
<dbReference type="InterPro" id="IPR007627">
    <property type="entry name" value="RNA_pol_sigma70_r2"/>
</dbReference>
<feature type="domain" description="RNA polymerase sigma-70 region 2" evidence="6">
    <location>
        <begin position="40"/>
        <end position="104"/>
    </location>
</feature>
<name>A0ABS6DAG0_9FIRM</name>
<dbReference type="InterPro" id="IPR007630">
    <property type="entry name" value="RNA_pol_sigma70_r4"/>
</dbReference>
<evidence type="ECO:0000256" key="2">
    <source>
        <dbReference type="ARBA" id="ARBA00023082"/>
    </source>
</evidence>
<keyword evidence="2" id="KW-0731">Sigma factor</keyword>
<reference evidence="8 9" key="1">
    <citation type="submission" date="2021-06" db="EMBL/GenBank/DDBJ databases">
        <title>Faecalicatena sp. nov. isolated from porcine feces.</title>
        <authorList>
            <person name="Oh B.S."/>
            <person name="Lee J.H."/>
        </authorList>
    </citation>
    <scope>NUCLEOTIDE SEQUENCE [LARGE SCALE GENOMIC DNA]</scope>
    <source>
        <strain evidence="8 9">AGMB00832</strain>
    </source>
</reference>
<dbReference type="Pfam" id="PF04539">
    <property type="entry name" value="Sigma70_r3"/>
    <property type="match status" value="1"/>
</dbReference>
<evidence type="ECO:0000259" key="5">
    <source>
        <dbReference type="Pfam" id="PF04539"/>
    </source>
</evidence>
<gene>
    <name evidence="8" type="ORF">HGO97_020350</name>
</gene>
<dbReference type="NCBIfam" id="TIGR02479">
    <property type="entry name" value="FliA_WhiG"/>
    <property type="match status" value="1"/>
</dbReference>
<feature type="domain" description="RNA polymerase sigma-70 region 4" evidence="7">
    <location>
        <begin position="203"/>
        <end position="251"/>
    </location>
</feature>
<keyword evidence="3" id="KW-0238">DNA-binding</keyword>
<evidence type="ECO:0000256" key="1">
    <source>
        <dbReference type="ARBA" id="ARBA00023015"/>
    </source>
</evidence>
<keyword evidence="9" id="KW-1185">Reference proteome</keyword>
<keyword evidence="1" id="KW-0805">Transcription regulation</keyword>
<protein>
    <submittedName>
        <fullName evidence="8">FliA/WhiG family RNA polymerase sigma factor</fullName>
    </submittedName>
</protein>
<evidence type="ECO:0000259" key="7">
    <source>
        <dbReference type="Pfam" id="PF04545"/>
    </source>
</evidence>
<dbReference type="NCBIfam" id="NF005413">
    <property type="entry name" value="PRK06986.1"/>
    <property type="match status" value="1"/>
</dbReference>
<dbReference type="CDD" id="cd06171">
    <property type="entry name" value="Sigma70_r4"/>
    <property type="match status" value="1"/>
</dbReference>
<dbReference type="Proteomes" id="UP000723714">
    <property type="component" value="Unassembled WGS sequence"/>
</dbReference>
<accession>A0ABS6DAG0</accession>
<evidence type="ECO:0000256" key="4">
    <source>
        <dbReference type="ARBA" id="ARBA00023163"/>
    </source>
</evidence>
<dbReference type="Pfam" id="PF04545">
    <property type="entry name" value="Sigma70_r4"/>
    <property type="match status" value="1"/>
</dbReference>
<feature type="domain" description="RNA polymerase sigma-70 region 3" evidence="5">
    <location>
        <begin position="114"/>
        <end position="163"/>
    </location>
</feature>
<keyword evidence="4" id="KW-0804">Transcription</keyword>
<dbReference type="RefSeq" id="WP_216244763.1">
    <property type="nucleotide sequence ID" value="NZ_JABACJ020000028.1"/>
</dbReference>
<dbReference type="NCBIfam" id="TIGR02937">
    <property type="entry name" value="sigma70-ECF"/>
    <property type="match status" value="1"/>
</dbReference>
<evidence type="ECO:0000313" key="8">
    <source>
        <dbReference type="EMBL" id="MBU3878157.1"/>
    </source>
</evidence>
<proteinExistence type="predicted"/>
<sequence>MEKQTVSTGKTEEHQKLEEYLRTDDVDLRNELLMDYLYIVRRAAVQLRGILKSSVEEEDLINQGVLALMECLERYDGTRGAKFETYAFIRVRGALIDYIRKQDWIPHRTRRLGKQIDQAYMEVANEKLREPSMEEVARHMEMPVEKLDQNIEVMNHSVILSFENVLQDLAAFSMKSEPASMDLSIRPEASLFQKEIRRVLAEAIDTLTEKERLVITLYYYEELKYAQIAEVMGVGESRVCQLHTKAILKLKIKLEEYRKG</sequence>
<dbReference type="InterPro" id="IPR007624">
    <property type="entry name" value="RNA_pol_sigma70_r3"/>
</dbReference>
<evidence type="ECO:0000256" key="3">
    <source>
        <dbReference type="ARBA" id="ARBA00023125"/>
    </source>
</evidence>
<organism evidence="8 9">
    <name type="scientific">Faecalicatena faecalis</name>
    <dbReference type="NCBI Taxonomy" id="2726362"/>
    <lineage>
        <taxon>Bacteria</taxon>
        <taxon>Bacillati</taxon>
        <taxon>Bacillota</taxon>
        <taxon>Clostridia</taxon>
        <taxon>Lachnospirales</taxon>
        <taxon>Lachnospiraceae</taxon>
        <taxon>Faecalicatena</taxon>
    </lineage>
</organism>
<dbReference type="InterPro" id="IPR014284">
    <property type="entry name" value="RNA_pol_sigma-70_dom"/>
</dbReference>
<evidence type="ECO:0000313" key="9">
    <source>
        <dbReference type="Proteomes" id="UP000723714"/>
    </source>
</evidence>